<evidence type="ECO:0000313" key="3">
    <source>
        <dbReference type="Proteomes" id="UP000499080"/>
    </source>
</evidence>
<comment type="caution">
    <text evidence="2">The sequence shown here is derived from an EMBL/GenBank/DDBJ whole genome shotgun (WGS) entry which is preliminary data.</text>
</comment>
<reference evidence="2 3" key="1">
    <citation type="journal article" date="2019" name="Sci. Rep.">
        <title>Orb-weaving spider Araneus ventricosus genome elucidates the spidroin gene catalogue.</title>
        <authorList>
            <person name="Kono N."/>
            <person name="Nakamura H."/>
            <person name="Ohtoshi R."/>
            <person name="Moran D.A.P."/>
            <person name="Shinohara A."/>
            <person name="Yoshida Y."/>
            <person name="Fujiwara M."/>
            <person name="Mori M."/>
            <person name="Tomita M."/>
            <person name="Arakawa K."/>
        </authorList>
    </citation>
    <scope>NUCLEOTIDE SEQUENCE [LARGE SCALE GENOMIC DNA]</scope>
</reference>
<evidence type="ECO:0000256" key="1">
    <source>
        <dbReference type="SAM" id="Phobius"/>
    </source>
</evidence>
<proteinExistence type="predicted"/>
<keyword evidence="1" id="KW-1133">Transmembrane helix</keyword>
<keyword evidence="3" id="KW-1185">Reference proteome</keyword>
<feature type="transmembrane region" description="Helical" evidence="1">
    <location>
        <begin position="143"/>
        <end position="160"/>
    </location>
</feature>
<name>A0A4Y2X8F5_ARAVE</name>
<organism evidence="2 3">
    <name type="scientific">Araneus ventricosus</name>
    <name type="common">Orbweaver spider</name>
    <name type="synonym">Epeira ventricosa</name>
    <dbReference type="NCBI Taxonomy" id="182803"/>
    <lineage>
        <taxon>Eukaryota</taxon>
        <taxon>Metazoa</taxon>
        <taxon>Ecdysozoa</taxon>
        <taxon>Arthropoda</taxon>
        <taxon>Chelicerata</taxon>
        <taxon>Arachnida</taxon>
        <taxon>Araneae</taxon>
        <taxon>Araneomorphae</taxon>
        <taxon>Entelegynae</taxon>
        <taxon>Araneoidea</taxon>
        <taxon>Araneidae</taxon>
        <taxon>Araneus</taxon>
    </lineage>
</organism>
<sequence length="193" mass="22528">MARRSEAVSTHTSDAFVDFAYDLLEYAVPKYGCVWVKPSDYERRSMKLFREAFGEVVILFRNRNSHDFNQRLSLVCEMESPDDILLYAAFFRETIFKGHVPLMEFIAYCAFLLDMALICLQLKHLDLLYTIVDDTMEVFHQFIRPYFTVVGGWFSLYRVATQYVRYVTFQPQSNPAASVAKEGFPGTEWQSNM</sequence>
<feature type="transmembrane region" description="Helical" evidence="1">
    <location>
        <begin position="105"/>
        <end position="123"/>
    </location>
</feature>
<accession>A0A4Y2X8F5</accession>
<gene>
    <name evidence="2" type="ORF">AVEN_55879_1</name>
</gene>
<dbReference type="EMBL" id="BGPR01070896">
    <property type="protein sequence ID" value="GBO44232.1"/>
    <property type="molecule type" value="Genomic_DNA"/>
</dbReference>
<keyword evidence="1" id="KW-0472">Membrane</keyword>
<keyword evidence="1" id="KW-0812">Transmembrane</keyword>
<evidence type="ECO:0000313" key="2">
    <source>
        <dbReference type="EMBL" id="GBO44232.1"/>
    </source>
</evidence>
<dbReference type="Proteomes" id="UP000499080">
    <property type="component" value="Unassembled WGS sequence"/>
</dbReference>
<dbReference type="AlphaFoldDB" id="A0A4Y2X8F5"/>
<protein>
    <submittedName>
        <fullName evidence="2">Uncharacterized protein</fullName>
    </submittedName>
</protein>